<sequence length="197" mass="22296">MATTSVPVTKREGFGLVSRLCFRYLIKVNMAKAQKKTTKQTLRAMPNVLSVRSSASRDKQTIFEHGLLTAAQLTARHLTAAQLAAGTFDRSPFDRRAIEIQRKLYSADKKGFKWKAVCIGLLDYLSIVMKDRVMLMGILREFWPVGQMGGGQMAAAKCPVPNYFSVDKYYSKPVRSHLSRKFQPRRNAPRKDDLLSH</sequence>
<accession>A0A085MZR7</accession>
<reference evidence="1" key="1">
    <citation type="journal article" date="2014" name="Nat. Genet.">
        <title>Genome and transcriptome of the porcine whipworm Trichuris suis.</title>
        <authorList>
            <person name="Jex A.R."/>
            <person name="Nejsum P."/>
            <person name="Schwarz E.M."/>
            <person name="Hu L."/>
            <person name="Young N.D."/>
            <person name="Hall R.S."/>
            <person name="Korhonen P.K."/>
            <person name="Liao S."/>
            <person name="Thamsborg S."/>
            <person name="Xia J."/>
            <person name="Xu P."/>
            <person name="Wang S."/>
            <person name="Scheerlinck J.P."/>
            <person name="Hofmann A."/>
            <person name="Sternberg P.W."/>
            <person name="Wang J."/>
            <person name="Gasser R.B."/>
        </authorList>
    </citation>
    <scope>NUCLEOTIDE SEQUENCE [LARGE SCALE GENOMIC DNA]</scope>
    <source>
        <strain evidence="1">DCEP-RM93F</strain>
    </source>
</reference>
<proteinExistence type="predicted"/>
<dbReference type="EMBL" id="KL367589">
    <property type="protein sequence ID" value="KFD62713.1"/>
    <property type="molecule type" value="Genomic_DNA"/>
</dbReference>
<organism evidence="1">
    <name type="scientific">Trichuris suis</name>
    <name type="common">pig whipworm</name>
    <dbReference type="NCBI Taxonomy" id="68888"/>
    <lineage>
        <taxon>Eukaryota</taxon>
        <taxon>Metazoa</taxon>
        <taxon>Ecdysozoa</taxon>
        <taxon>Nematoda</taxon>
        <taxon>Enoplea</taxon>
        <taxon>Dorylaimia</taxon>
        <taxon>Trichinellida</taxon>
        <taxon>Trichuridae</taxon>
        <taxon>Trichuris</taxon>
    </lineage>
</organism>
<evidence type="ECO:0000313" key="1">
    <source>
        <dbReference type="EMBL" id="KFD62713.1"/>
    </source>
</evidence>
<dbReference type="AlphaFoldDB" id="A0A085MZR7"/>
<gene>
    <name evidence="1" type="ORF">M514_25094</name>
</gene>
<protein>
    <submittedName>
        <fullName evidence="1">Uncharacterized protein</fullName>
    </submittedName>
</protein>
<dbReference type="Proteomes" id="UP000030758">
    <property type="component" value="Unassembled WGS sequence"/>
</dbReference>
<name>A0A085MZR7_9BILA</name>